<organism evidence="1 2">
    <name type="scientific">Holdemania filiformis</name>
    <dbReference type="NCBI Taxonomy" id="61171"/>
    <lineage>
        <taxon>Bacteria</taxon>
        <taxon>Bacillati</taxon>
        <taxon>Bacillota</taxon>
        <taxon>Erysipelotrichia</taxon>
        <taxon>Erysipelotrichales</taxon>
        <taxon>Erysipelotrichaceae</taxon>
        <taxon>Holdemania</taxon>
    </lineage>
</organism>
<accession>A0A412G5S0</accession>
<dbReference type="Proteomes" id="UP000284178">
    <property type="component" value="Unassembled WGS sequence"/>
</dbReference>
<keyword evidence="2" id="KW-1185">Reference proteome</keyword>
<dbReference type="EMBL" id="QRUP01000002">
    <property type="protein sequence ID" value="RGR76271.1"/>
    <property type="molecule type" value="Genomic_DNA"/>
</dbReference>
<name>A0A412G5S0_9FIRM</name>
<evidence type="ECO:0000313" key="1">
    <source>
        <dbReference type="EMBL" id="RGR76271.1"/>
    </source>
</evidence>
<sequence>MYSVQYSIYLYFLSKALQKVWGGIETDAVYYLNKVMHSIDWFYGIDLPDIFYEEHPLGSVLGRTEYGHRFMIYQGRMVEATGTGRVIWYIAEWVRMY</sequence>
<evidence type="ECO:0000313" key="2">
    <source>
        <dbReference type="Proteomes" id="UP000284178"/>
    </source>
</evidence>
<comment type="caution">
    <text evidence="1">The sequence shown here is derived from an EMBL/GenBank/DDBJ whole genome shotgun (WGS) entry which is preliminary data.</text>
</comment>
<reference evidence="1 2" key="1">
    <citation type="submission" date="2018-08" db="EMBL/GenBank/DDBJ databases">
        <title>A genome reference for cultivated species of the human gut microbiota.</title>
        <authorList>
            <person name="Zou Y."/>
            <person name="Xue W."/>
            <person name="Luo G."/>
        </authorList>
    </citation>
    <scope>NUCLEOTIDE SEQUENCE [LARGE SCALE GENOMIC DNA]</scope>
    <source>
        <strain evidence="1 2">AF24-29</strain>
    </source>
</reference>
<gene>
    <name evidence="1" type="ORF">DWY25_02650</name>
</gene>
<dbReference type="AlphaFoldDB" id="A0A412G5S0"/>
<protein>
    <submittedName>
        <fullName evidence="1">Uncharacterized protein</fullName>
    </submittedName>
</protein>
<proteinExistence type="predicted"/>